<name>A0A0V0QLY5_PSEPJ</name>
<reference evidence="2 3" key="1">
    <citation type="journal article" date="2015" name="Sci. Rep.">
        <title>Genome of the facultative scuticociliatosis pathogen Pseudocohnilembus persalinus provides insight into its virulence through horizontal gene transfer.</title>
        <authorList>
            <person name="Xiong J."/>
            <person name="Wang G."/>
            <person name="Cheng J."/>
            <person name="Tian M."/>
            <person name="Pan X."/>
            <person name="Warren A."/>
            <person name="Jiang C."/>
            <person name="Yuan D."/>
            <person name="Miao W."/>
        </authorList>
    </citation>
    <scope>NUCLEOTIDE SEQUENCE [LARGE SCALE GENOMIC DNA]</scope>
    <source>
        <strain evidence="2">36N120E</strain>
    </source>
</reference>
<comment type="caution">
    <text evidence="2">The sequence shown here is derived from an EMBL/GenBank/DDBJ whole genome shotgun (WGS) entry which is preliminary data.</text>
</comment>
<feature type="chain" id="PRO_5006867501" description="Transmembrane protein" evidence="1">
    <location>
        <begin position="24"/>
        <end position="310"/>
    </location>
</feature>
<protein>
    <recommendedName>
        <fullName evidence="4">Transmembrane protein</fullName>
    </recommendedName>
</protein>
<evidence type="ECO:0008006" key="4">
    <source>
        <dbReference type="Google" id="ProtNLM"/>
    </source>
</evidence>
<keyword evidence="3" id="KW-1185">Reference proteome</keyword>
<evidence type="ECO:0000313" key="2">
    <source>
        <dbReference type="EMBL" id="KRX03347.1"/>
    </source>
</evidence>
<feature type="signal peptide" evidence="1">
    <location>
        <begin position="1"/>
        <end position="23"/>
    </location>
</feature>
<accession>A0A0V0QLY5</accession>
<evidence type="ECO:0000256" key="1">
    <source>
        <dbReference type="SAM" id="SignalP"/>
    </source>
</evidence>
<organism evidence="2 3">
    <name type="scientific">Pseudocohnilembus persalinus</name>
    <name type="common">Ciliate</name>
    <dbReference type="NCBI Taxonomy" id="266149"/>
    <lineage>
        <taxon>Eukaryota</taxon>
        <taxon>Sar</taxon>
        <taxon>Alveolata</taxon>
        <taxon>Ciliophora</taxon>
        <taxon>Intramacronucleata</taxon>
        <taxon>Oligohymenophorea</taxon>
        <taxon>Scuticociliatia</taxon>
        <taxon>Philasterida</taxon>
        <taxon>Pseudocohnilembidae</taxon>
        <taxon>Pseudocohnilembus</taxon>
    </lineage>
</organism>
<dbReference type="EMBL" id="LDAU01000135">
    <property type="protein sequence ID" value="KRX03347.1"/>
    <property type="molecule type" value="Genomic_DNA"/>
</dbReference>
<evidence type="ECO:0000313" key="3">
    <source>
        <dbReference type="Proteomes" id="UP000054937"/>
    </source>
</evidence>
<gene>
    <name evidence="2" type="ORF">PPERSA_05705</name>
</gene>
<dbReference type="AlphaFoldDB" id="A0A0V0QLY5"/>
<dbReference type="Proteomes" id="UP000054937">
    <property type="component" value="Unassembled WGS sequence"/>
</dbReference>
<keyword evidence="1" id="KW-0732">Signal</keyword>
<sequence length="310" mass="36373">MFAPIAQIITTLITTFVLIKSSAQKTIFQSLGNFFYNLKSLFLIFSEDKNSSSSQFLLNSINDINAKNFQEQYQGSDDINEDEEQSVYQNSLYNNTSIKMNSKFGPKNLHKLEQNFAYKKQISDFNKNCEIDDKNNHFQTFMKNLQQLNKSFFSPLIFQKQKVSENSNIQTENTNFCTSKQKNFDIYQTSINVNQNKQQRKLNNNKQNFIQLQQNQNKFYDGIKIKKKMALDTCDTQLDAYNHFNLVLMNNQNLRRKYINEKFLKNQQKLVLNCTSLKCPCMKKKVSCSQNNKITFKQTQLSVVFEEVAY</sequence>
<dbReference type="InParanoid" id="A0A0V0QLY5"/>
<proteinExistence type="predicted"/>